<comment type="caution">
    <text evidence="1">The sequence shown here is derived from an EMBL/GenBank/DDBJ whole genome shotgun (WGS) entry which is preliminary data.</text>
</comment>
<dbReference type="Gene3D" id="3.40.395.10">
    <property type="entry name" value="Adenoviral Proteinase, Chain A"/>
    <property type="match status" value="1"/>
</dbReference>
<reference evidence="1 2" key="1">
    <citation type="journal article" date="2023" name="Plants (Basel)">
        <title>Bridging the Gap: Combining Genomics and Transcriptomics Approaches to Understand Stylosanthes scabra, an Orphan Legume from the Brazilian Caatinga.</title>
        <authorList>
            <person name="Ferreira-Neto J.R.C."/>
            <person name="da Silva M.D."/>
            <person name="Binneck E."/>
            <person name="de Melo N.F."/>
            <person name="da Silva R.H."/>
            <person name="de Melo A.L.T.M."/>
            <person name="Pandolfi V."/>
            <person name="Bustamante F.O."/>
            <person name="Brasileiro-Vidal A.C."/>
            <person name="Benko-Iseppon A.M."/>
        </authorList>
    </citation>
    <scope>NUCLEOTIDE SEQUENCE [LARGE SCALE GENOMIC DNA]</scope>
    <source>
        <tissue evidence="1">Leaves</tissue>
    </source>
</reference>
<gene>
    <name evidence="1" type="ORF">PIB30_065578</name>
</gene>
<name>A0ABU6UQ02_9FABA</name>
<dbReference type="EMBL" id="JASCZI010121484">
    <property type="protein sequence ID" value="MED6161938.1"/>
    <property type="molecule type" value="Genomic_DNA"/>
</dbReference>
<evidence type="ECO:0000313" key="2">
    <source>
        <dbReference type="Proteomes" id="UP001341840"/>
    </source>
</evidence>
<accession>A0ABU6UQ02</accession>
<dbReference type="InterPro" id="IPR038765">
    <property type="entry name" value="Papain-like_cys_pep_sf"/>
</dbReference>
<dbReference type="Proteomes" id="UP001341840">
    <property type="component" value="Unassembled WGS sequence"/>
</dbReference>
<proteinExistence type="predicted"/>
<keyword evidence="2" id="KW-1185">Reference proteome</keyword>
<sequence>MGASVAANLEDYDPAKAFDLGLDTQPQHREIPVELYNLDDFSEETEILVTPTVPDPIVVPNIIAPRHSQINNDLKERCVIWALSKKEEIRYDTIFMIKGDWHYEVVRKQFRSMRNGKEIDLLTSMFRAYNDDYIDTRTRRPHSITSLVTDDHLKLIDKTKLITHRYIFALVLYAKHWWMYILDKEKKIFYVLDSKNKISPSQERTRINKFAEELQKFRKEIIWQIILSKENLYIQKAIDGAISTTIHRPSAVLQSPYVQVSTEDLKSY</sequence>
<organism evidence="1 2">
    <name type="scientific">Stylosanthes scabra</name>
    <dbReference type="NCBI Taxonomy" id="79078"/>
    <lineage>
        <taxon>Eukaryota</taxon>
        <taxon>Viridiplantae</taxon>
        <taxon>Streptophyta</taxon>
        <taxon>Embryophyta</taxon>
        <taxon>Tracheophyta</taxon>
        <taxon>Spermatophyta</taxon>
        <taxon>Magnoliopsida</taxon>
        <taxon>eudicotyledons</taxon>
        <taxon>Gunneridae</taxon>
        <taxon>Pentapetalae</taxon>
        <taxon>rosids</taxon>
        <taxon>fabids</taxon>
        <taxon>Fabales</taxon>
        <taxon>Fabaceae</taxon>
        <taxon>Papilionoideae</taxon>
        <taxon>50 kb inversion clade</taxon>
        <taxon>dalbergioids sensu lato</taxon>
        <taxon>Dalbergieae</taxon>
        <taxon>Pterocarpus clade</taxon>
        <taxon>Stylosanthes</taxon>
    </lineage>
</organism>
<protein>
    <recommendedName>
        <fullName evidence="3">Ubiquitin-like protease family profile domain-containing protein</fullName>
    </recommendedName>
</protein>
<evidence type="ECO:0000313" key="1">
    <source>
        <dbReference type="EMBL" id="MED6161938.1"/>
    </source>
</evidence>
<evidence type="ECO:0008006" key="3">
    <source>
        <dbReference type="Google" id="ProtNLM"/>
    </source>
</evidence>
<dbReference type="SUPFAM" id="SSF54001">
    <property type="entry name" value="Cysteine proteinases"/>
    <property type="match status" value="1"/>
</dbReference>